<reference evidence="1" key="1">
    <citation type="journal article" date="2021" name="New Phytol.">
        <title>Evolutionary innovations through gain and loss of genes in the ectomycorrhizal Boletales.</title>
        <authorList>
            <person name="Wu G."/>
            <person name="Miyauchi S."/>
            <person name="Morin E."/>
            <person name="Kuo A."/>
            <person name="Drula E."/>
            <person name="Varga T."/>
            <person name="Kohler A."/>
            <person name="Feng B."/>
            <person name="Cao Y."/>
            <person name="Lipzen A."/>
            <person name="Daum C."/>
            <person name="Hundley H."/>
            <person name="Pangilinan J."/>
            <person name="Johnson J."/>
            <person name="Barry K."/>
            <person name="LaButti K."/>
            <person name="Ng V."/>
            <person name="Ahrendt S."/>
            <person name="Min B."/>
            <person name="Choi I.G."/>
            <person name="Park H."/>
            <person name="Plett J.M."/>
            <person name="Magnuson J."/>
            <person name="Spatafora J.W."/>
            <person name="Nagy L.G."/>
            <person name="Henrissat B."/>
            <person name="Grigoriev I.V."/>
            <person name="Yang Z.L."/>
            <person name="Xu J."/>
            <person name="Martin F.M."/>
        </authorList>
    </citation>
    <scope>NUCLEOTIDE SEQUENCE</scope>
    <source>
        <strain evidence="1">ATCC 28755</strain>
    </source>
</reference>
<accession>A0ACB8A5J7</accession>
<protein>
    <submittedName>
        <fullName evidence="1">Uncharacterized protein</fullName>
    </submittedName>
</protein>
<keyword evidence="2" id="KW-1185">Reference proteome</keyword>
<comment type="caution">
    <text evidence="1">The sequence shown here is derived from an EMBL/GenBank/DDBJ whole genome shotgun (WGS) entry which is preliminary data.</text>
</comment>
<name>A0ACB8A5J7_9AGAM</name>
<proteinExistence type="predicted"/>
<dbReference type="Proteomes" id="UP000790377">
    <property type="component" value="Unassembled WGS sequence"/>
</dbReference>
<evidence type="ECO:0000313" key="2">
    <source>
        <dbReference type="Proteomes" id="UP000790377"/>
    </source>
</evidence>
<sequence>MTDEQFILAVYDVVRAIPGQKIITHGQIAVLIGMPNSSRQVKNAVRFISHTTPPVPWYRAVSTSGVISMDDAGRHRKALEEDGIFVYEGTFGEWRVDFERSGWVPDIETTIRSTGLISELISDFGS</sequence>
<gene>
    <name evidence="1" type="ORF">BJ138DRAFT_1115970</name>
</gene>
<dbReference type="EMBL" id="MU267831">
    <property type="protein sequence ID" value="KAH7908305.1"/>
    <property type="molecule type" value="Genomic_DNA"/>
</dbReference>
<organism evidence="1 2">
    <name type="scientific">Hygrophoropsis aurantiaca</name>
    <dbReference type="NCBI Taxonomy" id="72124"/>
    <lineage>
        <taxon>Eukaryota</taxon>
        <taxon>Fungi</taxon>
        <taxon>Dikarya</taxon>
        <taxon>Basidiomycota</taxon>
        <taxon>Agaricomycotina</taxon>
        <taxon>Agaricomycetes</taxon>
        <taxon>Agaricomycetidae</taxon>
        <taxon>Boletales</taxon>
        <taxon>Coniophorineae</taxon>
        <taxon>Hygrophoropsidaceae</taxon>
        <taxon>Hygrophoropsis</taxon>
    </lineage>
</organism>
<evidence type="ECO:0000313" key="1">
    <source>
        <dbReference type="EMBL" id="KAH7908305.1"/>
    </source>
</evidence>